<dbReference type="InterPro" id="IPR050180">
    <property type="entry name" value="RNR_Ribonuclease"/>
</dbReference>
<feature type="binding site" evidence="5">
    <location>
        <position position="522"/>
    </location>
    <ligand>
        <name>Mg(2+)</name>
        <dbReference type="ChEBI" id="CHEBI:18420"/>
    </ligand>
</feature>
<gene>
    <name evidence="8" type="ORF">SVIM_LOCUS277159</name>
</gene>
<comment type="cofactor">
    <cofactor evidence="5">
        <name>Mg(2+)</name>
        <dbReference type="ChEBI" id="CHEBI:18420"/>
    </cofactor>
    <cofactor evidence="5">
        <name>Mn(2+)</name>
        <dbReference type="ChEBI" id="CHEBI:29035"/>
    </cofactor>
</comment>
<keyword evidence="5" id="KW-0378">Hydrolase</keyword>
<dbReference type="EMBL" id="CAADRP010001608">
    <property type="protein sequence ID" value="VFU44801.1"/>
    <property type="molecule type" value="Genomic_DNA"/>
</dbReference>
<name>A0A6N2LWM0_SALVM</name>
<dbReference type="SUPFAM" id="SSF50249">
    <property type="entry name" value="Nucleic acid-binding proteins"/>
    <property type="match status" value="3"/>
</dbReference>
<comment type="function">
    <text evidence="5">3'-5'-exoribonuclease that specifically recognizes RNAs polyuridylated at their 3' end and mediates their degradation. Component of an exosome-independent RNA degradation pathway that mediates degradation of cytoplasmic mRNAs that have been deadenylated and subsequently uridylated at their 3'.</text>
</comment>
<dbReference type="EC" id="3.1.13.-" evidence="5"/>
<comment type="similarity">
    <text evidence="5">Belongs to the RNR ribonuclease family. DIS3L2 subfamily.</text>
</comment>
<dbReference type="FunFam" id="2.40.50.690:FF:000007">
    <property type="entry name" value="DIS3-like exonuclease 2"/>
    <property type="match status" value="1"/>
</dbReference>
<evidence type="ECO:0000259" key="7">
    <source>
        <dbReference type="SMART" id="SM00955"/>
    </source>
</evidence>
<dbReference type="Gene3D" id="2.40.50.140">
    <property type="entry name" value="Nucleic acid-binding proteins"/>
    <property type="match status" value="1"/>
</dbReference>
<keyword evidence="5" id="KW-0269">Exonuclease</keyword>
<dbReference type="Pfam" id="PF17849">
    <property type="entry name" value="OB_Dis3"/>
    <property type="match status" value="1"/>
</dbReference>
<protein>
    <recommendedName>
        <fullName evidence="5">DIS3-like exonuclease 2</fullName>
        <ecNumber evidence="5">3.1.13.-</ecNumber>
    </recommendedName>
</protein>
<dbReference type="InterPro" id="IPR022966">
    <property type="entry name" value="RNase_II/R_CS"/>
</dbReference>
<dbReference type="Gene3D" id="2.40.50.700">
    <property type="match status" value="1"/>
</dbReference>
<dbReference type="InterPro" id="IPR041505">
    <property type="entry name" value="Dis3_CSD2"/>
</dbReference>
<feature type="region of interest" description="Disordered" evidence="6">
    <location>
        <begin position="1"/>
        <end position="61"/>
    </location>
</feature>
<dbReference type="PANTHER" id="PTHR23355">
    <property type="entry name" value="RIBONUCLEASE"/>
    <property type="match status" value="1"/>
</dbReference>
<dbReference type="InterPro" id="IPR012340">
    <property type="entry name" value="NA-bd_OB-fold"/>
</dbReference>
<keyword evidence="5" id="KW-0540">Nuclease</keyword>
<feature type="domain" description="RNB" evidence="7">
    <location>
        <begin position="501"/>
        <end position="854"/>
    </location>
</feature>
<dbReference type="Pfam" id="PF00773">
    <property type="entry name" value="RNB"/>
    <property type="match status" value="1"/>
</dbReference>
<evidence type="ECO:0000256" key="4">
    <source>
        <dbReference type="ARBA" id="ARBA00022884"/>
    </source>
</evidence>
<dbReference type="SMART" id="SM00955">
    <property type="entry name" value="RNB"/>
    <property type="match status" value="1"/>
</dbReference>
<dbReference type="Gene3D" id="2.40.50.690">
    <property type="match status" value="1"/>
</dbReference>
<evidence type="ECO:0000313" key="8">
    <source>
        <dbReference type="EMBL" id="VFU44801.1"/>
    </source>
</evidence>
<dbReference type="InterPro" id="IPR001900">
    <property type="entry name" value="RNase_II/R"/>
</dbReference>
<evidence type="ECO:0000256" key="5">
    <source>
        <dbReference type="HAMAP-Rule" id="MF_03045"/>
    </source>
</evidence>
<evidence type="ECO:0000256" key="6">
    <source>
        <dbReference type="SAM" id="MobiDB-lite"/>
    </source>
</evidence>
<dbReference type="GO" id="GO:0000956">
    <property type="term" value="P:nuclear-transcribed mRNA catabolic process"/>
    <property type="evidence" value="ECO:0007669"/>
    <property type="project" value="UniProtKB-UniRule"/>
</dbReference>
<feature type="binding site" evidence="5">
    <location>
        <position position="513"/>
    </location>
    <ligand>
        <name>Mg(2+)</name>
        <dbReference type="ChEBI" id="CHEBI:18420"/>
    </ligand>
</feature>
<evidence type="ECO:0000256" key="1">
    <source>
        <dbReference type="ARBA" id="ARBA00022490"/>
    </source>
</evidence>
<keyword evidence="4 5" id="KW-0694">RNA-binding</keyword>
<keyword evidence="2 5" id="KW-0479">Metal-binding</keyword>
<keyword evidence="5" id="KW-0464">Manganese</keyword>
<dbReference type="GO" id="GO:0003723">
    <property type="term" value="F:RNA binding"/>
    <property type="evidence" value="ECO:0007669"/>
    <property type="project" value="UniProtKB-KW"/>
</dbReference>
<dbReference type="HAMAP" id="MF_03045">
    <property type="entry name" value="DIS3L2"/>
    <property type="match status" value="1"/>
</dbReference>
<dbReference type="GO" id="GO:0000932">
    <property type="term" value="C:P-body"/>
    <property type="evidence" value="ECO:0007669"/>
    <property type="project" value="UniProtKB-SubCell"/>
</dbReference>
<evidence type="ECO:0000256" key="3">
    <source>
        <dbReference type="ARBA" id="ARBA00022842"/>
    </source>
</evidence>
<feature type="compositionally biased region" description="Basic residues" evidence="6">
    <location>
        <begin position="25"/>
        <end position="39"/>
    </location>
</feature>
<proteinExistence type="inferred from homology"/>
<evidence type="ECO:0000256" key="2">
    <source>
        <dbReference type="ARBA" id="ARBA00022723"/>
    </source>
</evidence>
<comment type="subcellular location">
    <subcellularLocation>
        <location evidence="5">Cytoplasm</location>
    </subcellularLocation>
    <subcellularLocation>
        <location evidence="5">Cytoplasm</location>
        <location evidence="5">P-body</location>
    </subcellularLocation>
</comment>
<reference evidence="8" key="1">
    <citation type="submission" date="2019-03" db="EMBL/GenBank/DDBJ databases">
        <authorList>
            <person name="Mank J."/>
            <person name="Almeida P."/>
        </authorList>
    </citation>
    <scope>NUCLEOTIDE SEQUENCE</scope>
    <source>
        <strain evidence="8">78183</strain>
    </source>
</reference>
<dbReference type="GO" id="GO:0046872">
    <property type="term" value="F:metal ion binding"/>
    <property type="evidence" value="ECO:0007669"/>
    <property type="project" value="UniProtKB-KW"/>
</dbReference>
<sequence>MRSLSEQSAVMVVEGAGDSVDKEKKKYRRRSNRRSKRNSPHTASSQPNEPRGESSLSVGNGGKTKCYASSMGCSSSRWMELDANPTREHGPATSSGIIYSSMPTMHANKQLKDVVSSGRGGSMLAKPCPEPIVGGGLNGKSLPFHQFEGPAQSKFFAPYWSMETVNEALEKGDVFKVLFRVNAHNRLEAYCKIEGVPTDVLISGIAAQNRAVEGDVVVIKVDPLSFWTKMKASKGVDLHLKANRKTSGSRQGKSKLNTDCKYADFGNSLVPQKGFYCEYSSCAGEDVHDELNGPVGCNYANGYHQSSSDSSHVAPSKGQGEVLNAVGRMCLMISSYPSKRPTCRVVAIIEKSPRRDAIVGFLNVKQWFYYREGCKKDAKKNKSLLSISNCEYIEIMPTDPRFPKLMVLVSCLPDCIKKRLDDEDETVEMELVAAQIDNWSDESPFPEAHISYIFGQGSEMESQINAILHENAIRCSEFFPESLSCLPSNTWEVPKEEFQNRRDLRNLCIYTIDPYSATDLDDALSVQRLPNGLVRVGVHISDVSYFVLPDTTLDIEAQLRSTSVYMLQRKIPMLPPLLSEDIGSLKPGVDRLAFSIFWNLNSSGTVVDRWVGRTVIRSCCQLSYEHTQDIVDGMIDAETCNNFKDYLPQLHGHFEWADVIGSIKCLHEISKTLREKRFDDGALQLESSNFVFLFDEYGIPYDNTLRERKDSNFLVEEFMIMANRTAAEIISRAFPDSALLRRHPEPNIQKLREFEAFCCKHGLELDTSSGNFHRSLEHIKEKLKDDSVLFNILINYATRPMQLATYFCSGDLKDNMNDWGHYALAVPLYTHFTSPLRRYPDIVVHRTLAAAIEAEQLYMMNRRMSHKVRPGEEVTRCFTGICFLKEAVVSSEGREALSAAALKHRIPCTELLTDIAAYSNERKLASRHVKEASRHVKDACDNLYMWVSVKRKEVLLSDARVLGLGPRFMTVYIHKLAIERRIYYDEVDGLTSEWLEATSTLVLNTCASKWSVRRAGPGYYRALDEVAWVINPCDHNLEPDMESTQGCGAAQHSDPILKSEIDPFVFPLTVRLLSTIPVALHATGGDDAPLNIGTMTSAIGWYGPLVDLCKTDHHIGDIVQLLVFVHRSTPVQYKLSKGGEVIRTDIQVGDDTLPFFSVSLWKKQMGTMVVAGDILLLQNVKITKFGHAVEARTVEWSSLVRLVHPYESLLSKGVGELIEESQVGKTTLEKLCKVIKWAQRARSALHTTGSHSYVKKQLRNWKLPKQSESQNLLLLSEVLGLSNSCNAIFNASIGEIFLPFTRRALDDSNKEKMFVSRTIEDKDNSLAEDFICIGCHLCGSPLVSENGSICKQDNISLYCPKSLNHLHAVTLIYRPFMLYVWDESEYLPLLVRNKAAVVLFGNMRAERVYSCYRGENHSQNANQTYFCRENNNEAVKKGLVGSCSSDADNSLDVKKKNHHNKNINFHLIWLVLLKMMLQQGKNSPLKFEATVNTSLDTEHGKFEMLSVSVPCARNKLFSG</sequence>
<keyword evidence="3 5" id="KW-0460">Magnesium</keyword>
<dbReference type="PROSITE" id="PS01175">
    <property type="entry name" value="RIBONUCLEASE_II"/>
    <property type="match status" value="1"/>
</dbReference>
<feature type="compositionally biased region" description="Polar residues" evidence="6">
    <location>
        <begin position="40"/>
        <end position="58"/>
    </location>
</feature>
<feature type="site" description="Important for catalytic activity" evidence="5">
    <location>
        <position position="521"/>
    </location>
</feature>
<dbReference type="GO" id="GO:0000175">
    <property type="term" value="F:3'-5'-RNA exonuclease activity"/>
    <property type="evidence" value="ECO:0007669"/>
    <property type="project" value="UniProtKB-UniRule"/>
</dbReference>
<dbReference type="InterPro" id="IPR028591">
    <property type="entry name" value="DIS3L2"/>
</dbReference>
<accession>A0A6N2LWM0</accession>
<dbReference type="PANTHER" id="PTHR23355:SF9">
    <property type="entry name" value="DIS3-LIKE EXONUCLEASE 2"/>
    <property type="match status" value="1"/>
</dbReference>
<dbReference type="GO" id="GO:1990074">
    <property type="term" value="P:polyuridylation-dependent mRNA catabolic process"/>
    <property type="evidence" value="ECO:0007669"/>
    <property type="project" value="UniProtKB-UniRule"/>
</dbReference>
<keyword evidence="1 5" id="KW-0963">Cytoplasm</keyword>
<organism evidence="8">
    <name type="scientific">Salix viminalis</name>
    <name type="common">Common osier</name>
    <name type="synonym">Basket willow</name>
    <dbReference type="NCBI Taxonomy" id="40686"/>
    <lineage>
        <taxon>Eukaryota</taxon>
        <taxon>Viridiplantae</taxon>
        <taxon>Streptophyta</taxon>
        <taxon>Embryophyta</taxon>
        <taxon>Tracheophyta</taxon>
        <taxon>Spermatophyta</taxon>
        <taxon>Magnoliopsida</taxon>
        <taxon>eudicotyledons</taxon>
        <taxon>Gunneridae</taxon>
        <taxon>Pentapetalae</taxon>
        <taxon>rosids</taxon>
        <taxon>fabids</taxon>
        <taxon>Malpighiales</taxon>
        <taxon>Salicaceae</taxon>
        <taxon>Saliceae</taxon>
        <taxon>Salix</taxon>
    </lineage>
</organism>